<organism evidence="7 8">
    <name type="scientific">Hibiscus sabdariffa</name>
    <name type="common">roselle</name>
    <dbReference type="NCBI Taxonomy" id="183260"/>
    <lineage>
        <taxon>Eukaryota</taxon>
        <taxon>Viridiplantae</taxon>
        <taxon>Streptophyta</taxon>
        <taxon>Embryophyta</taxon>
        <taxon>Tracheophyta</taxon>
        <taxon>Spermatophyta</taxon>
        <taxon>Magnoliopsida</taxon>
        <taxon>eudicotyledons</taxon>
        <taxon>Gunneridae</taxon>
        <taxon>Pentapetalae</taxon>
        <taxon>rosids</taxon>
        <taxon>malvids</taxon>
        <taxon>Malvales</taxon>
        <taxon>Malvaceae</taxon>
        <taxon>Malvoideae</taxon>
        <taxon>Hibiscus</taxon>
    </lineage>
</organism>
<dbReference type="Proteomes" id="UP001396334">
    <property type="component" value="Unassembled WGS sequence"/>
</dbReference>
<comment type="similarity">
    <text evidence="2">Belongs to the plant DMP1 protein family.</text>
</comment>
<evidence type="ECO:0000256" key="1">
    <source>
        <dbReference type="ARBA" id="ARBA00004141"/>
    </source>
</evidence>
<comment type="caution">
    <text evidence="7">The sequence shown here is derived from an EMBL/GenBank/DDBJ whole genome shotgun (WGS) entry which is preliminary data.</text>
</comment>
<keyword evidence="8" id="KW-1185">Reference proteome</keyword>
<keyword evidence="4 6" id="KW-1133">Transmembrane helix</keyword>
<dbReference type="PANTHER" id="PTHR31621">
    <property type="entry name" value="PROTEIN DMP3"/>
    <property type="match status" value="1"/>
</dbReference>
<dbReference type="EMBL" id="JBBPBN010000043">
    <property type="protein sequence ID" value="KAK8997294.1"/>
    <property type="molecule type" value="Genomic_DNA"/>
</dbReference>
<evidence type="ECO:0000313" key="8">
    <source>
        <dbReference type="Proteomes" id="UP001396334"/>
    </source>
</evidence>
<dbReference type="InterPro" id="IPR007770">
    <property type="entry name" value="DMP"/>
</dbReference>
<reference evidence="7 8" key="1">
    <citation type="journal article" date="2024" name="G3 (Bethesda)">
        <title>Genome assembly of Hibiscus sabdariffa L. provides insights into metabolisms of medicinal natural products.</title>
        <authorList>
            <person name="Kim T."/>
        </authorList>
    </citation>
    <scope>NUCLEOTIDE SEQUENCE [LARGE SCALE GENOMIC DNA]</scope>
    <source>
        <strain evidence="7">TK-2024</strain>
        <tissue evidence="7">Old leaves</tissue>
    </source>
</reference>
<accession>A0ABR2Q9R9</accession>
<gene>
    <name evidence="7" type="ORF">V6N11_020776</name>
</gene>
<comment type="subcellular location">
    <subcellularLocation>
        <location evidence="1">Membrane</location>
        <topology evidence="1">Multi-pass membrane protein</topology>
    </subcellularLocation>
</comment>
<evidence type="ECO:0000256" key="2">
    <source>
        <dbReference type="ARBA" id="ARBA00008707"/>
    </source>
</evidence>
<keyword evidence="5 6" id="KW-0472">Membrane</keyword>
<protein>
    <recommendedName>
        <fullName evidence="9">CASP-like protein</fullName>
    </recommendedName>
</protein>
<evidence type="ECO:0000256" key="4">
    <source>
        <dbReference type="ARBA" id="ARBA00022989"/>
    </source>
</evidence>
<evidence type="ECO:0008006" key="9">
    <source>
        <dbReference type="Google" id="ProtNLM"/>
    </source>
</evidence>
<evidence type="ECO:0000256" key="3">
    <source>
        <dbReference type="ARBA" id="ARBA00022692"/>
    </source>
</evidence>
<keyword evidence="3 6" id="KW-0812">Transmembrane</keyword>
<dbReference type="PANTHER" id="PTHR31621:SF0">
    <property type="entry name" value="PROTEIN DMP6"/>
    <property type="match status" value="1"/>
</dbReference>
<evidence type="ECO:0000313" key="7">
    <source>
        <dbReference type="EMBL" id="KAK8997294.1"/>
    </source>
</evidence>
<feature type="transmembrane region" description="Helical" evidence="6">
    <location>
        <begin position="88"/>
        <end position="106"/>
    </location>
</feature>
<name>A0ABR2Q9R9_9ROSI</name>
<proteinExistence type="inferred from homology"/>
<sequence length="120" mass="13270">MEIKVAISQTIQSTAHLNNLQLLSPIFTNQDDCDSVSRSMTAALVLLCGLSCFLTSFTESFRNKNGNVCYGSTTLPSEFAAKYRLRSIDFMHAFMSILMFAAVALFDKNVVSCFYSTPSI</sequence>
<dbReference type="Pfam" id="PF05078">
    <property type="entry name" value="DUF679"/>
    <property type="match status" value="1"/>
</dbReference>
<evidence type="ECO:0000256" key="6">
    <source>
        <dbReference type="SAM" id="Phobius"/>
    </source>
</evidence>
<evidence type="ECO:0000256" key="5">
    <source>
        <dbReference type="ARBA" id="ARBA00023136"/>
    </source>
</evidence>